<dbReference type="InterPro" id="IPR013736">
    <property type="entry name" value="Xaa-Pro_dipept_C"/>
</dbReference>
<accession>A0A853CCI0</accession>
<reference evidence="3 4" key="1">
    <citation type="submission" date="2020-07" db="EMBL/GenBank/DDBJ databases">
        <title>Sequencing the genomes of 1000 actinobacteria strains.</title>
        <authorList>
            <person name="Klenk H.-P."/>
        </authorList>
    </citation>
    <scope>NUCLEOTIDE SEQUENCE [LARGE SCALE GENOMIC DNA]</scope>
    <source>
        <strain evidence="3 4">DSM 104001</strain>
    </source>
</reference>
<feature type="domain" description="Xaa-Pro dipeptidyl-peptidase C-terminal" evidence="2">
    <location>
        <begin position="323"/>
        <end position="558"/>
    </location>
</feature>
<organism evidence="3 4">
    <name type="scientific">Petropleomorpha daqingensis</name>
    <dbReference type="NCBI Taxonomy" id="2026353"/>
    <lineage>
        <taxon>Bacteria</taxon>
        <taxon>Bacillati</taxon>
        <taxon>Actinomycetota</taxon>
        <taxon>Actinomycetes</taxon>
        <taxon>Geodermatophilales</taxon>
        <taxon>Geodermatophilaceae</taxon>
        <taxon>Petropleomorpha</taxon>
    </lineage>
</organism>
<dbReference type="RefSeq" id="WP_179714651.1">
    <property type="nucleotide sequence ID" value="NZ_JACBZT010000001.1"/>
</dbReference>
<evidence type="ECO:0000313" key="4">
    <source>
        <dbReference type="Proteomes" id="UP000541969"/>
    </source>
</evidence>
<dbReference type="InterPro" id="IPR008979">
    <property type="entry name" value="Galactose-bd-like_sf"/>
</dbReference>
<dbReference type="PANTHER" id="PTHR43056:SF10">
    <property type="entry name" value="COCE_NOND FAMILY, PUTATIVE (AFU_ORTHOLOGUE AFUA_7G00600)-RELATED"/>
    <property type="match status" value="1"/>
</dbReference>
<dbReference type="GO" id="GO:0008239">
    <property type="term" value="F:dipeptidyl-peptidase activity"/>
    <property type="evidence" value="ECO:0007669"/>
    <property type="project" value="InterPro"/>
</dbReference>
<dbReference type="InterPro" id="IPR050585">
    <property type="entry name" value="Xaa-Pro_dipeptidyl-ppase/CocE"/>
</dbReference>
<proteinExistence type="predicted"/>
<evidence type="ECO:0000256" key="1">
    <source>
        <dbReference type="ARBA" id="ARBA00022801"/>
    </source>
</evidence>
<dbReference type="Gene3D" id="3.40.50.1820">
    <property type="entry name" value="alpha/beta hydrolase"/>
    <property type="match status" value="1"/>
</dbReference>
<evidence type="ECO:0000259" key="2">
    <source>
        <dbReference type="SMART" id="SM00939"/>
    </source>
</evidence>
<dbReference type="Pfam" id="PF08530">
    <property type="entry name" value="PepX_C"/>
    <property type="match status" value="1"/>
</dbReference>
<protein>
    <recommendedName>
        <fullName evidence="2">Xaa-Pro dipeptidyl-peptidase C-terminal domain-containing protein</fullName>
    </recommendedName>
</protein>
<dbReference type="Pfam" id="PF02129">
    <property type="entry name" value="Peptidase_S15"/>
    <property type="match status" value="1"/>
</dbReference>
<sequence length="566" mass="61491">MSELDRVVPVSGQPLSRTARVAARALERRWKLPPATGATRVLRDRDVPMRDGAVLRADVYLPAADGPHPTILLRSPYGRGGQFAGLLALPYAARGYAVVMQSVRGTFGSGGEFEPVVNEAQDGQDTVVWLREQDWFDGRLATLGPSYLAYTQWALALDPPPELKAMVLHIGPHDLAQAGLLDGVPQLLNLSIWTDLIAHQELVGSVRGMVRLMTAERRLAPHLRTLPLEGLAERFGGDPAPWFDEWIEHFHPSDPYWDRYRATPAVQSSTVPALLIGGWQDWFLEQTLYQYAVLRDHGVDVAMTVGPWAHLTLDAAVTTREGLAFLAHHLPVEDAGPARTSRVHVYVTGAQTWRDLPDWPPATTDRTWYLAPAGGLTDEAPTSPGAGTFFTYDPMDPTPSVGGRVLARGAGRRDNGKLEARPDVRTFTTAPLDEPVELLGGAQVRLFLGSDNPYADVFVRLCDVDAKGRSVNVTDRLVRLDPSDGESPAAGERTVDLTLPDTAHRFLAGHRVRLQISGGAHPRYARNLGTGEPVGAATRGVPVTHRIGHDVTAPSSLTLPVAPLGS</sequence>
<dbReference type="InterPro" id="IPR005674">
    <property type="entry name" value="CocE/Ser_esterase"/>
</dbReference>
<dbReference type="PANTHER" id="PTHR43056">
    <property type="entry name" value="PEPTIDASE S9 PROLYL OLIGOPEPTIDASE"/>
    <property type="match status" value="1"/>
</dbReference>
<dbReference type="NCBIfam" id="TIGR00976">
    <property type="entry name" value="CocE_NonD"/>
    <property type="match status" value="1"/>
</dbReference>
<dbReference type="Gene3D" id="1.10.3020.10">
    <property type="entry name" value="alpha-amino acid ester hydrolase ( Helical cap domain)"/>
    <property type="match status" value="1"/>
</dbReference>
<dbReference type="InterPro" id="IPR029058">
    <property type="entry name" value="AB_hydrolase_fold"/>
</dbReference>
<dbReference type="EMBL" id="JACBZT010000001">
    <property type="protein sequence ID" value="NYJ03863.1"/>
    <property type="molecule type" value="Genomic_DNA"/>
</dbReference>
<evidence type="ECO:0000313" key="3">
    <source>
        <dbReference type="EMBL" id="NYJ03863.1"/>
    </source>
</evidence>
<keyword evidence="1" id="KW-0378">Hydrolase</keyword>
<dbReference type="AlphaFoldDB" id="A0A853CCI0"/>
<dbReference type="Gene3D" id="2.60.120.260">
    <property type="entry name" value="Galactose-binding domain-like"/>
    <property type="match status" value="1"/>
</dbReference>
<comment type="caution">
    <text evidence="3">The sequence shown here is derived from an EMBL/GenBank/DDBJ whole genome shotgun (WGS) entry which is preliminary data.</text>
</comment>
<dbReference type="SUPFAM" id="SSF49785">
    <property type="entry name" value="Galactose-binding domain-like"/>
    <property type="match status" value="1"/>
</dbReference>
<gene>
    <name evidence="3" type="ORF">GGQ55_000141</name>
</gene>
<dbReference type="SMART" id="SM00939">
    <property type="entry name" value="PepX_C"/>
    <property type="match status" value="1"/>
</dbReference>
<dbReference type="SUPFAM" id="SSF53474">
    <property type="entry name" value="alpha/beta-Hydrolases"/>
    <property type="match status" value="1"/>
</dbReference>
<dbReference type="InterPro" id="IPR000383">
    <property type="entry name" value="Xaa-Pro-like_dom"/>
</dbReference>
<dbReference type="Proteomes" id="UP000541969">
    <property type="component" value="Unassembled WGS sequence"/>
</dbReference>
<name>A0A853CCI0_9ACTN</name>
<keyword evidence="4" id="KW-1185">Reference proteome</keyword>